<dbReference type="EMBL" id="CP001720">
    <property type="protein sequence ID" value="ACV61269.1"/>
    <property type="molecule type" value="Genomic_DNA"/>
</dbReference>
<evidence type="ECO:0000256" key="1">
    <source>
        <dbReference type="ARBA" id="ARBA00004202"/>
    </source>
</evidence>
<dbReference type="InterPro" id="IPR003593">
    <property type="entry name" value="AAA+_ATPase"/>
</dbReference>
<accession>C8W415</accession>
<comment type="subcellular location">
    <subcellularLocation>
        <location evidence="1">Cell membrane</location>
        <topology evidence="1">Peripheral membrane protein</topology>
    </subcellularLocation>
</comment>
<dbReference type="GO" id="GO:0042626">
    <property type="term" value="F:ATPase-coupled transmembrane transporter activity"/>
    <property type="evidence" value="ECO:0007669"/>
    <property type="project" value="TreeGrafter"/>
</dbReference>
<dbReference type="AlphaFoldDB" id="C8W415"/>
<evidence type="ECO:0000256" key="5">
    <source>
        <dbReference type="ARBA" id="ARBA00022741"/>
    </source>
</evidence>
<name>C8W415_DESAS</name>
<dbReference type="eggNOG" id="COG1122">
    <property type="taxonomic scope" value="Bacteria"/>
</dbReference>
<dbReference type="FunFam" id="3.40.50.300:FF:000224">
    <property type="entry name" value="Energy-coupling factor transporter ATP-binding protein EcfA"/>
    <property type="match status" value="1"/>
</dbReference>
<dbReference type="SMART" id="SM00382">
    <property type="entry name" value="AAA"/>
    <property type="match status" value="1"/>
</dbReference>
<dbReference type="PROSITE" id="PS50893">
    <property type="entry name" value="ABC_TRANSPORTER_2"/>
    <property type="match status" value="1"/>
</dbReference>
<dbReference type="PANTHER" id="PTHR43553">
    <property type="entry name" value="HEAVY METAL TRANSPORTER"/>
    <property type="match status" value="1"/>
</dbReference>
<dbReference type="InterPro" id="IPR030947">
    <property type="entry name" value="EcfA_1"/>
</dbReference>
<evidence type="ECO:0000256" key="4">
    <source>
        <dbReference type="ARBA" id="ARBA00022475"/>
    </source>
</evidence>
<dbReference type="InterPro" id="IPR003439">
    <property type="entry name" value="ABC_transporter-like_ATP-bd"/>
</dbReference>
<dbReference type="InterPro" id="IPR027417">
    <property type="entry name" value="P-loop_NTPase"/>
</dbReference>
<evidence type="ECO:0000256" key="2">
    <source>
        <dbReference type="ARBA" id="ARBA00005417"/>
    </source>
</evidence>
<evidence type="ECO:0000259" key="9">
    <source>
        <dbReference type="PROSITE" id="PS50893"/>
    </source>
</evidence>
<dbReference type="InterPro" id="IPR015856">
    <property type="entry name" value="ABC_transpr_CbiO/EcfA_su"/>
</dbReference>
<evidence type="ECO:0000256" key="3">
    <source>
        <dbReference type="ARBA" id="ARBA00022448"/>
    </source>
</evidence>
<dbReference type="GO" id="GO:0016887">
    <property type="term" value="F:ATP hydrolysis activity"/>
    <property type="evidence" value="ECO:0007669"/>
    <property type="project" value="InterPro"/>
</dbReference>
<reference evidence="10 11" key="1">
    <citation type="journal article" date="2009" name="Stand. Genomic Sci.">
        <title>Complete genome sequence of Desulfotomaculum acetoxidans type strain (5575).</title>
        <authorList>
            <person name="Spring S."/>
            <person name="Lapidus A."/>
            <person name="Schroder M."/>
            <person name="Gleim D."/>
            <person name="Sims D."/>
            <person name="Meincke L."/>
            <person name="Glavina Del Rio T."/>
            <person name="Tice H."/>
            <person name="Copeland A."/>
            <person name="Cheng J.F."/>
            <person name="Lucas S."/>
            <person name="Chen F."/>
            <person name="Nolan M."/>
            <person name="Bruce D."/>
            <person name="Goodwin L."/>
            <person name="Pitluck S."/>
            <person name="Ivanova N."/>
            <person name="Mavromatis K."/>
            <person name="Mikhailova N."/>
            <person name="Pati A."/>
            <person name="Chen A."/>
            <person name="Palaniappan K."/>
            <person name="Land M."/>
            <person name="Hauser L."/>
            <person name="Chang Y.J."/>
            <person name="Jeffries C.D."/>
            <person name="Chain P."/>
            <person name="Saunders E."/>
            <person name="Brettin T."/>
            <person name="Detter J.C."/>
            <person name="Goker M."/>
            <person name="Bristow J."/>
            <person name="Eisen J.A."/>
            <person name="Markowitz V."/>
            <person name="Hugenholtz P."/>
            <person name="Kyrpides N.C."/>
            <person name="Klenk H.P."/>
            <person name="Han C."/>
        </authorList>
    </citation>
    <scope>NUCLEOTIDE SEQUENCE [LARGE SCALE GENOMIC DNA]</scope>
    <source>
        <strain evidence="11">ATCC 49208 / DSM 771 / VKM B-1644</strain>
    </source>
</reference>
<dbReference type="NCBIfam" id="TIGR04520">
    <property type="entry name" value="ECF_ATPase_1"/>
    <property type="match status" value="1"/>
</dbReference>
<dbReference type="CDD" id="cd03225">
    <property type="entry name" value="ABC_cobalt_CbiO_domain1"/>
    <property type="match status" value="1"/>
</dbReference>
<dbReference type="PROSITE" id="PS00211">
    <property type="entry name" value="ABC_TRANSPORTER_1"/>
    <property type="match status" value="1"/>
</dbReference>
<organism evidence="10 11">
    <name type="scientific">Desulfofarcimen acetoxidans (strain ATCC 49208 / DSM 771 / KCTC 5769 / VKM B-1644 / 5575)</name>
    <name type="common">Desulfotomaculum acetoxidans</name>
    <dbReference type="NCBI Taxonomy" id="485916"/>
    <lineage>
        <taxon>Bacteria</taxon>
        <taxon>Bacillati</taxon>
        <taxon>Bacillota</taxon>
        <taxon>Clostridia</taxon>
        <taxon>Eubacteriales</taxon>
        <taxon>Peptococcaceae</taxon>
        <taxon>Desulfofarcimen</taxon>
    </lineage>
</organism>
<dbReference type="HOGENOM" id="CLU_000604_1_22_9"/>
<evidence type="ECO:0000313" key="10">
    <source>
        <dbReference type="EMBL" id="ACV61269.1"/>
    </source>
</evidence>
<keyword evidence="7" id="KW-1278">Translocase</keyword>
<dbReference type="InterPro" id="IPR017871">
    <property type="entry name" value="ABC_transporter-like_CS"/>
</dbReference>
<keyword evidence="4" id="KW-1003">Cell membrane</keyword>
<feature type="domain" description="ABC transporter" evidence="9">
    <location>
        <begin position="6"/>
        <end position="243"/>
    </location>
</feature>
<dbReference type="Proteomes" id="UP000002217">
    <property type="component" value="Chromosome"/>
</dbReference>
<dbReference type="Gene3D" id="3.40.50.300">
    <property type="entry name" value="P-loop containing nucleotide triphosphate hydrolases"/>
    <property type="match status" value="1"/>
</dbReference>
<evidence type="ECO:0000256" key="8">
    <source>
        <dbReference type="ARBA" id="ARBA00023136"/>
    </source>
</evidence>
<dbReference type="KEGG" id="dae:Dtox_0316"/>
<dbReference type="PANTHER" id="PTHR43553:SF24">
    <property type="entry name" value="ENERGY-COUPLING FACTOR TRANSPORTER ATP-BINDING PROTEIN ECFA1"/>
    <property type="match status" value="1"/>
</dbReference>
<keyword evidence="5" id="KW-0547">Nucleotide-binding</keyword>
<dbReference type="GO" id="GO:0043190">
    <property type="term" value="C:ATP-binding cassette (ABC) transporter complex"/>
    <property type="evidence" value="ECO:0007669"/>
    <property type="project" value="TreeGrafter"/>
</dbReference>
<protein>
    <submittedName>
        <fullName evidence="10">ABC transporter related</fullName>
    </submittedName>
</protein>
<dbReference type="STRING" id="485916.Dtox_0316"/>
<dbReference type="SUPFAM" id="SSF52540">
    <property type="entry name" value="P-loop containing nucleoside triphosphate hydrolases"/>
    <property type="match status" value="1"/>
</dbReference>
<dbReference type="InterPro" id="IPR050095">
    <property type="entry name" value="ECF_ABC_transporter_ATP-bd"/>
</dbReference>
<evidence type="ECO:0000256" key="7">
    <source>
        <dbReference type="ARBA" id="ARBA00022967"/>
    </source>
</evidence>
<sequence>MQKVLFQLNDLCFSYFQRTIEKQVLNFINKQVRAGEYLALIGGNGSGKTTLAKHLNGLLLPTSGSLAVDGMDTANQNNLLAVRQTVGMVFQNPDNQIVASVVEEDVAFGPENLGVDAAEIKQRVVMALETVGLAGYRNFTPDFLSGGEKQRLALAGVLAMKPKCLVLDEATSMLDCAGRYRLLKIISNLHKETGLTVVNITHDMNEAALSDRIWVLNKGQIILDGPPRKVFQQRELLHECGLDLPDIPEICRRLSISGLAVPLDLLDSEDLVNYLCQ</sequence>
<gene>
    <name evidence="10" type="ordered locus">Dtox_0316</name>
</gene>
<keyword evidence="3" id="KW-0813">Transport</keyword>
<evidence type="ECO:0000313" key="11">
    <source>
        <dbReference type="Proteomes" id="UP000002217"/>
    </source>
</evidence>
<dbReference type="Pfam" id="PF00005">
    <property type="entry name" value="ABC_tran"/>
    <property type="match status" value="1"/>
</dbReference>
<keyword evidence="11" id="KW-1185">Reference proteome</keyword>
<dbReference type="GO" id="GO:0005524">
    <property type="term" value="F:ATP binding"/>
    <property type="evidence" value="ECO:0007669"/>
    <property type="project" value="UniProtKB-KW"/>
</dbReference>
<keyword evidence="6" id="KW-0067">ATP-binding</keyword>
<proteinExistence type="inferred from homology"/>
<evidence type="ECO:0000256" key="6">
    <source>
        <dbReference type="ARBA" id="ARBA00022840"/>
    </source>
</evidence>
<keyword evidence="8" id="KW-0472">Membrane</keyword>
<comment type="similarity">
    <text evidence="2">Belongs to the ABC transporter superfamily.</text>
</comment>